<feature type="region of interest" description="Disordered" evidence="1">
    <location>
        <begin position="485"/>
        <end position="541"/>
    </location>
</feature>
<gene>
    <name evidence="2" type="ORF">DFH07DRAFT_777144</name>
</gene>
<protein>
    <submittedName>
        <fullName evidence="2">Uncharacterized protein</fullName>
    </submittedName>
</protein>
<sequence>MSAPAALAEAYVRCQDAHDALAAALNTPDEAAARASAANARAHADALAATALRDALAYHHATIPPSPAFEDLVSAMHRPAFAQLAELSDAVHNLPDGLMLALRRAWRTYHHLPVDCRGRLDAVGVARLFGCRMFGELAFVLDDEYAVSDDQFCLFRLVWRVFPGIGRRAIPEDANTPYSPLAPGPHDPLSPPPAYRTPSPVAGPSRLDVITFLFYPHSTFQGSFEYGDQSGRKERNGAKWSGEHTHTGWTSCWGTPRRWSVGFEQYRLARAKASSNSEMLGVRLGVLGRYAHRQAAQRMRERGRMPLGWGVGAHPVIGRRADIRRTEECHHPFLLERARREVGDHSSQRDEVLSDSEVRQSGGGAGSSLRAGRRPRRAGRSAQVFRTLHRVRRRARKKGLSWWEAGIGNRRTDAVSQKQAGGAGNRSLTTLGELRHRQQVRHRGPWSHFPSTPVLVCFTSVQILRPPPSAGSAVTLARRTFPSSSANAFRAPAREKHSPVRARCDPDAARPPPRGTLAAPREPASAVSPTPRERPQERRADAWCARVSRGHLRSDGTAADGERKGARGLEDACELRGALGLLVARVGRGGRDIAPE</sequence>
<dbReference type="EMBL" id="JARJLG010000108">
    <property type="protein sequence ID" value="KAJ7744279.1"/>
    <property type="molecule type" value="Genomic_DNA"/>
</dbReference>
<reference evidence="2" key="1">
    <citation type="submission" date="2023-03" db="EMBL/GenBank/DDBJ databases">
        <title>Massive genome expansion in bonnet fungi (Mycena s.s.) driven by repeated elements and novel gene families across ecological guilds.</title>
        <authorList>
            <consortium name="Lawrence Berkeley National Laboratory"/>
            <person name="Harder C.B."/>
            <person name="Miyauchi S."/>
            <person name="Viragh M."/>
            <person name="Kuo A."/>
            <person name="Thoen E."/>
            <person name="Andreopoulos B."/>
            <person name="Lu D."/>
            <person name="Skrede I."/>
            <person name="Drula E."/>
            <person name="Henrissat B."/>
            <person name="Morin E."/>
            <person name="Kohler A."/>
            <person name="Barry K."/>
            <person name="LaButti K."/>
            <person name="Morin E."/>
            <person name="Salamov A."/>
            <person name="Lipzen A."/>
            <person name="Mereny Z."/>
            <person name="Hegedus B."/>
            <person name="Baldrian P."/>
            <person name="Stursova M."/>
            <person name="Weitz H."/>
            <person name="Taylor A."/>
            <person name="Grigoriev I.V."/>
            <person name="Nagy L.G."/>
            <person name="Martin F."/>
            <person name="Kauserud H."/>
        </authorList>
    </citation>
    <scope>NUCLEOTIDE SEQUENCE</scope>
    <source>
        <strain evidence="2">CBHHK188m</strain>
    </source>
</reference>
<feature type="compositionally biased region" description="Basic and acidic residues" evidence="1">
    <location>
        <begin position="340"/>
        <end position="358"/>
    </location>
</feature>
<feature type="compositionally biased region" description="Basic and acidic residues" evidence="1">
    <location>
        <begin position="492"/>
        <end position="508"/>
    </location>
</feature>
<accession>A0AAD7ILL0</accession>
<comment type="caution">
    <text evidence="2">The sequence shown here is derived from an EMBL/GenBank/DDBJ whole genome shotgun (WGS) entry which is preliminary data.</text>
</comment>
<evidence type="ECO:0000313" key="2">
    <source>
        <dbReference type="EMBL" id="KAJ7744279.1"/>
    </source>
</evidence>
<dbReference type="Proteomes" id="UP001215280">
    <property type="component" value="Unassembled WGS sequence"/>
</dbReference>
<organism evidence="2 3">
    <name type="scientific">Mycena maculata</name>
    <dbReference type="NCBI Taxonomy" id="230809"/>
    <lineage>
        <taxon>Eukaryota</taxon>
        <taxon>Fungi</taxon>
        <taxon>Dikarya</taxon>
        <taxon>Basidiomycota</taxon>
        <taxon>Agaricomycotina</taxon>
        <taxon>Agaricomycetes</taxon>
        <taxon>Agaricomycetidae</taxon>
        <taxon>Agaricales</taxon>
        <taxon>Marasmiineae</taxon>
        <taxon>Mycenaceae</taxon>
        <taxon>Mycena</taxon>
    </lineage>
</organism>
<name>A0AAD7ILL0_9AGAR</name>
<keyword evidence="3" id="KW-1185">Reference proteome</keyword>
<feature type="region of interest" description="Disordered" evidence="1">
    <location>
        <begin position="340"/>
        <end position="382"/>
    </location>
</feature>
<dbReference type="AlphaFoldDB" id="A0AAD7ILL0"/>
<evidence type="ECO:0000256" key="1">
    <source>
        <dbReference type="SAM" id="MobiDB-lite"/>
    </source>
</evidence>
<feature type="compositionally biased region" description="Basic and acidic residues" evidence="1">
    <location>
        <begin position="531"/>
        <end position="541"/>
    </location>
</feature>
<evidence type="ECO:0000313" key="3">
    <source>
        <dbReference type="Proteomes" id="UP001215280"/>
    </source>
</evidence>
<proteinExistence type="predicted"/>